<feature type="region of interest" description="Disordered" evidence="1">
    <location>
        <begin position="379"/>
        <end position="419"/>
    </location>
</feature>
<keyword evidence="2" id="KW-0472">Membrane</keyword>
<feature type="compositionally biased region" description="Polar residues" evidence="1">
    <location>
        <begin position="390"/>
        <end position="402"/>
    </location>
</feature>
<evidence type="ECO:0000256" key="1">
    <source>
        <dbReference type="SAM" id="MobiDB-lite"/>
    </source>
</evidence>
<dbReference type="AlphaFoldDB" id="A0A7S3NL99"/>
<protein>
    <submittedName>
        <fullName evidence="3">Uncharacterized protein</fullName>
    </submittedName>
</protein>
<sequence length="645" mass="71313">MGITTSSHETVPEPEPVYIDEYDTVSGKWRRVLLEDDDDELEIEGETTPAAAAPNHTAEKRDGTTEENQFSRKRTSPGEERPPSRRDANGIRCEEDEKSWLGYVRSAWIAHELTMCFDGEELPRWCGWCVASAATGAALSGDKKLWTGTSMLRVLVAMYKIYKNPGLPAPRVWLLFHELSSIIRHIILKQPWGVVADEGARSAIVMYFLFFFWRLNTSFLNTNTSCASISAAHWVVQLSLPAILSLRLAPFIGLILAAALPIALLLKPHYGLKFAFFLHLAGCSVSPATALDPALSARWLCCFAPNALATDIFWKKRTTTDFTALETSGRLGLTVAAVAITLALGRPRAALFGFVSIPLIFNSNARRIRRPLFLLPPSESTNKEEKYQSTRDNNIDENNQIVDNNSSNNDDSFTDGGGGIIVEEEMTPKNLSIRTQSPPKQKFVRNASFSFFFGIILILSTMLLDPSFAPGTNLGRRNHLFSFIGTPSRTSAILKVDKGHLHLPLTPVGLPPAIDAVLRALEKDGRVWRRYQSPYYEHTPPLAVHDLRSFLNDINAPATLSIHAPTSAKISFQRKPSHNALPFHNALLATCSPVASDVCRMAFEPPITTWPTAALPVILPKADDNTATSSKKRLKNTLLPVQCMA</sequence>
<name>A0A7S3NL99_9STRA</name>
<proteinExistence type="predicted"/>
<reference evidence="3" key="1">
    <citation type="submission" date="2021-01" db="EMBL/GenBank/DDBJ databases">
        <authorList>
            <person name="Corre E."/>
            <person name="Pelletier E."/>
            <person name="Niang G."/>
            <person name="Scheremetjew M."/>
            <person name="Finn R."/>
            <person name="Kale V."/>
            <person name="Holt S."/>
            <person name="Cochrane G."/>
            <person name="Meng A."/>
            <person name="Brown T."/>
            <person name="Cohen L."/>
        </authorList>
    </citation>
    <scope>NUCLEOTIDE SEQUENCE</scope>
    <source>
        <strain evidence="3">CCMP1510</strain>
    </source>
</reference>
<accession>A0A7S3NL99</accession>
<evidence type="ECO:0000256" key="2">
    <source>
        <dbReference type="SAM" id="Phobius"/>
    </source>
</evidence>
<evidence type="ECO:0000313" key="3">
    <source>
        <dbReference type="EMBL" id="CAE0367543.1"/>
    </source>
</evidence>
<feature type="transmembrane region" description="Helical" evidence="2">
    <location>
        <begin position="248"/>
        <end position="266"/>
    </location>
</feature>
<feature type="region of interest" description="Disordered" evidence="1">
    <location>
        <begin position="37"/>
        <end position="91"/>
    </location>
</feature>
<gene>
    <name evidence="3" type="ORF">ALAG00032_LOCUS8300</name>
</gene>
<dbReference type="EMBL" id="HBIJ01012184">
    <property type="protein sequence ID" value="CAE0367543.1"/>
    <property type="molecule type" value="Transcribed_RNA"/>
</dbReference>
<organism evidence="3">
    <name type="scientific">Aureoumbra lagunensis</name>
    <dbReference type="NCBI Taxonomy" id="44058"/>
    <lineage>
        <taxon>Eukaryota</taxon>
        <taxon>Sar</taxon>
        <taxon>Stramenopiles</taxon>
        <taxon>Ochrophyta</taxon>
        <taxon>Pelagophyceae</taxon>
        <taxon>Pelagomonadales</taxon>
        <taxon>Aureoumbra</taxon>
    </lineage>
</organism>
<keyword evidence="2" id="KW-1133">Transmembrane helix</keyword>
<keyword evidence="2" id="KW-0812">Transmembrane</keyword>
<feature type="transmembrane region" description="Helical" evidence="2">
    <location>
        <begin position="443"/>
        <end position="464"/>
    </location>
</feature>
<feature type="compositionally biased region" description="Basic and acidic residues" evidence="1">
    <location>
        <begin position="76"/>
        <end position="91"/>
    </location>
</feature>